<evidence type="ECO:0000313" key="2">
    <source>
        <dbReference type="EMBL" id="CAK5265072.1"/>
    </source>
</evidence>
<feature type="domain" description="N-acetyltransferase" evidence="1">
    <location>
        <begin position="39"/>
        <end position="196"/>
    </location>
</feature>
<gene>
    <name evidence="2" type="ORF">MYCIT1_LOCUS5783</name>
</gene>
<dbReference type="Gene3D" id="3.40.630.30">
    <property type="match status" value="1"/>
</dbReference>
<proteinExistence type="predicted"/>
<dbReference type="CDD" id="cd04301">
    <property type="entry name" value="NAT_SF"/>
    <property type="match status" value="1"/>
</dbReference>
<dbReference type="Proteomes" id="UP001295794">
    <property type="component" value="Unassembled WGS sequence"/>
</dbReference>
<dbReference type="GO" id="GO:0016747">
    <property type="term" value="F:acyltransferase activity, transferring groups other than amino-acyl groups"/>
    <property type="evidence" value="ECO:0007669"/>
    <property type="project" value="InterPro"/>
</dbReference>
<dbReference type="PROSITE" id="PS51186">
    <property type="entry name" value="GNAT"/>
    <property type="match status" value="1"/>
</dbReference>
<sequence>MLGKPVHFSLVVNSTPSMGDFEIYSIAQPASDPDITKYIGLRLLALKTNPEAFGSTYDRESKEPFEEFRKRLNVKGRRTFVARRTVQGGGEEWVGTASILAPEMLDESQGGYRHVLVGMWVHADYRRNGLAKRLINAGREWVRISTQGLPEEKRRLTLEVHGHNSAGSALYEALGFMQDEGKCNDPTRIPMFVIAK</sequence>
<evidence type="ECO:0000313" key="3">
    <source>
        <dbReference type="Proteomes" id="UP001295794"/>
    </source>
</evidence>
<dbReference type="InterPro" id="IPR000182">
    <property type="entry name" value="GNAT_dom"/>
</dbReference>
<evidence type="ECO:0000259" key="1">
    <source>
        <dbReference type="PROSITE" id="PS51186"/>
    </source>
</evidence>
<keyword evidence="3" id="KW-1185">Reference proteome</keyword>
<dbReference type="SUPFAM" id="SSF55729">
    <property type="entry name" value="Acyl-CoA N-acyltransferases (Nat)"/>
    <property type="match status" value="1"/>
</dbReference>
<dbReference type="InterPro" id="IPR016181">
    <property type="entry name" value="Acyl_CoA_acyltransferase"/>
</dbReference>
<comment type="caution">
    <text evidence="2">The sequence shown here is derived from an EMBL/GenBank/DDBJ whole genome shotgun (WGS) entry which is preliminary data.</text>
</comment>
<organism evidence="2 3">
    <name type="scientific">Mycena citricolor</name>
    <dbReference type="NCBI Taxonomy" id="2018698"/>
    <lineage>
        <taxon>Eukaryota</taxon>
        <taxon>Fungi</taxon>
        <taxon>Dikarya</taxon>
        <taxon>Basidiomycota</taxon>
        <taxon>Agaricomycotina</taxon>
        <taxon>Agaricomycetes</taxon>
        <taxon>Agaricomycetidae</taxon>
        <taxon>Agaricales</taxon>
        <taxon>Marasmiineae</taxon>
        <taxon>Mycenaceae</taxon>
        <taxon>Mycena</taxon>
    </lineage>
</organism>
<reference evidence="2" key="1">
    <citation type="submission" date="2023-11" db="EMBL/GenBank/DDBJ databases">
        <authorList>
            <person name="De Vega J J."/>
            <person name="De Vega J J."/>
        </authorList>
    </citation>
    <scope>NUCLEOTIDE SEQUENCE</scope>
</reference>
<dbReference type="Pfam" id="PF00583">
    <property type="entry name" value="Acetyltransf_1"/>
    <property type="match status" value="1"/>
</dbReference>
<dbReference type="AlphaFoldDB" id="A0AAD2GXB2"/>
<protein>
    <recommendedName>
        <fullName evidence="1">N-acetyltransferase domain-containing protein</fullName>
    </recommendedName>
</protein>
<name>A0AAD2GXB2_9AGAR</name>
<dbReference type="EMBL" id="CAVNYO010000081">
    <property type="protein sequence ID" value="CAK5265072.1"/>
    <property type="molecule type" value="Genomic_DNA"/>
</dbReference>
<accession>A0AAD2GXB2</accession>